<dbReference type="PANTHER" id="PTHR21228:SF72">
    <property type="entry name" value="LD32258P"/>
    <property type="match status" value="1"/>
</dbReference>
<dbReference type="Pfam" id="PF08373">
    <property type="entry name" value="RAP"/>
    <property type="match status" value="1"/>
</dbReference>
<sequence>MKKSVVFGVFSKSPKFGRGMINSYCVQSVKTKNSVQFARNLLQIHNQHKNPFTLVKQFKCSSRSDRNDESDSDVEYVKDLDIDSISESDSENRKFLYPDTQDPIILKLCECASVQAVFDVVSEHENEFNGHHACQALLVLWDLYKIYYRINKETQFEPDSIKVSSEELINKFAENVVSHPYFGKIVCCLDVSMKELSPTALSCSFLYLKRLGIPCHSSVMQKLLVRIEELLEIMGSDFSLVALSRFTVAIKAPNKLNFLSSAQKVLPLIHAKIDSCESEMDIDLLSSSLLNIRWFVSSTIYNAYKNQVVKLVESGMFSSYQPTVIVKTAVLLSSPLWGNEASDVSKKLLTLLKGRISQLEVPDVTRVHKIIESLREPADLHAELSEYASRLLSEDGFTTIDSESAELLTCVTSFTCSPNERKMFENIVENYLKKKLNPRTLTYLFKILRNIKCSNVELCDKFWFSTLQVMEANPEEYSYTNILKYSLRYMYFNNNLGGTYRHYEFENKLTEWYLNLYEKSVIGFIPSKFAIMIAFLVAYGEKQQKDFLEKLHDMITRLGEMSSQLSELDCVNISRGIQIASQLNTRSNEKPQMYDMYVKLNSILNECIRRHIDKNDKSVSTTNILMRSYVMRKAPQSTDISQCFVNRYENINEPINSRMLQDIARNLLVSKCLIPTTIDYLTEYVVQNKANLFGETVELILFLCYELGYTPANVDSFLTTSSEIIFRESDRMSGLAILQASLTLCFFRFLPEEFVHLIFTFTFLERLDAEIADCYAKAIYPSRVRNYLMQVNRAVCLDYPEFDVPWFHKKYCEEVAATEGAPASLFHNEVREVLVKVLGDNKFITQQSYSPYGYRLDFEIFFNESHIPVTWKQRYDKNIFRKAVLLHADEAFSHNVCSLNGNAQMKKRHLEMLGYEVIEIVQSVWNSMYMSEPGMKYNFINEKVFKSDKEAVLRLN</sequence>
<dbReference type="InterPro" id="IPR013579">
    <property type="entry name" value="FAST_2"/>
</dbReference>
<dbReference type="GO" id="GO:0035770">
    <property type="term" value="C:ribonucleoprotein granule"/>
    <property type="evidence" value="ECO:0007669"/>
    <property type="project" value="TreeGrafter"/>
</dbReference>
<keyword evidence="3" id="KW-1185">Reference proteome</keyword>
<proteinExistence type="predicted"/>
<dbReference type="GO" id="GO:0005759">
    <property type="term" value="C:mitochondrial matrix"/>
    <property type="evidence" value="ECO:0007669"/>
    <property type="project" value="TreeGrafter"/>
</dbReference>
<dbReference type="PANTHER" id="PTHR21228">
    <property type="entry name" value="FAST LEU-RICH DOMAIN-CONTAINING"/>
    <property type="match status" value="1"/>
</dbReference>
<dbReference type="GO" id="GO:0003723">
    <property type="term" value="F:RNA binding"/>
    <property type="evidence" value="ECO:0007669"/>
    <property type="project" value="TreeGrafter"/>
</dbReference>
<dbReference type="Pfam" id="PF08368">
    <property type="entry name" value="FAST_2"/>
    <property type="match status" value="1"/>
</dbReference>
<accession>A0AAN9VW14</accession>
<reference evidence="2 3" key="1">
    <citation type="submission" date="2024-03" db="EMBL/GenBank/DDBJ databases">
        <title>The genome assembly and annotation of the cricket Gryllus longicercus Weissman &amp; Gray.</title>
        <authorList>
            <person name="Szrajer S."/>
            <person name="Gray D."/>
            <person name="Ylla G."/>
        </authorList>
    </citation>
    <scope>NUCLEOTIDE SEQUENCE [LARGE SCALE GENOMIC DNA]</scope>
    <source>
        <strain evidence="2">DAG 2021-001</strain>
        <tissue evidence="2">Whole body minus gut</tissue>
    </source>
</reference>
<name>A0AAN9VW14_9ORTH</name>
<dbReference type="GO" id="GO:0044528">
    <property type="term" value="P:regulation of mitochondrial mRNA stability"/>
    <property type="evidence" value="ECO:0007669"/>
    <property type="project" value="TreeGrafter"/>
</dbReference>
<dbReference type="EMBL" id="JAZDUA010000206">
    <property type="protein sequence ID" value="KAK7864333.1"/>
    <property type="molecule type" value="Genomic_DNA"/>
</dbReference>
<protein>
    <recommendedName>
        <fullName evidence="1">RAP domain-containing protein</fullName>
    </recommendedName>
</protein>
<gene>
    <name evidence="2" type="ORF">R5R35_009176</name>
</gene>
<evidence type="ECO:0000259" key="1">
    <source>
        <dbReference type="PROSITE" id="PS51286"/>
    </source>
</evidence>
<dbReference type="SMART" id="SM00952">
    <property type="entry name" value="RAP"/>
    <property type="match status" value="1"/>
</dbReference>
<dbReference type="GO" id="GO:0000963">
    <property type="term" value="P:mitochondrial RNA processing"/>
    <property type="evidence" value="ECO:0007669"/>
    <property type="project" value="TreeGrafter"/>
</dbReference>
<comment type="caution">
    <text evidence="2">The sequence shown here is derived from an EMBL/GenBank/DDBJ whole genome shotgun (WGS) entry which is preliminary data.</text>
</comment>
<organism evidence="2 3">
    <name type="scientific">Gryllus longicercus</name>
    <dbReference type="NCBI Taxonomy" id="2509291"/>
    <lineage>
        <taxon>Eukaryota</taxon>
        <taxon>Metazoa</taxon>
        <taxon>Ecdysozoa</taxon>
        <taxon>Arthropoda</taxon>
        <taxon>Hexapoda</taxon>
        <taxon>Insecta</taxon>
        <taxon>Pterygota</taxon>
        <taxon>Neoptera</taxon>
        <taxon>Polyneoptera</taxon>
        <taxon>Orthoptera</taxon>
        <taxon>Ensifera</taxon>
        <taxon>Gryllidea</taxon>
        <taxon>Grylloidea</taxon>
        <taxon>Gryllidae</taxon>
        <taxon>Gryllinae</taxon>
        <taxon>Gryllus</taxon>
    </lineage>
</organism>
<evidence type="ECO:0000313" key="3">
    <source>
        <dbReference type="Proteomes" id="UP001378592"/>
    </source>
</evidence>
<evidence type="ECO:0000313" key="2">
    <source>
        <dbReference type="EMBL" id="KAK7864333.1"/>
    </source>
</evidence>
<dbReference type="InterPro" id="IPR013584">
    <property type="entry name" value="RAP"/>
</dbReference>
<dbReference type="Proteomes" id="UP001378592">
    <property type="component" value="Unassembled WGS sequence"/>
</dbReference>
<dbReference type="PROSITE" id="PS51286">
    <property type="entry name" value="RAP"/>
    <property type="match status" value="1"/>
</dbReference>
<dbReference type="AlphaFoldDB" id="A0AAN9VW14"/>
<feature type="domain" description="RAP" evidence="1">
    <location>
        <begin position="882"/>
        <end position="942"/>
    </location>
</feature>
<dbReference type="InterPro" id="IPR050870">
    <property type="entry name" value="FAST_kinase"/>
</dbReference>